<protein>
    <recommendedName>
        <fullName evidence="3">EF-hand domain-containing protein</fullName>
    </recommendedName>
</protein>
<dbReference type="EMBL" id="JALLPJ020000177">
    <property type="protein sequence ID" value="KAL3799672.1"/>
    <property type="molecule type" value="Genomic_DNA"/>
</dbReference>
<dbReference type="AlphaFoldDB" id="A0ABD3QHK2"/>
<name>A0ABD3QHK2_9STRA</name>
<proteinExistence type="predicted"/>
<dbReference type="Proteomes" id="UP001530400">
    <property type="component" value="Unassembled WGS sequence"/>
</dbReference>
<feature type="transmembrane region" description="Helical" evidence="2">
    <location>
        <begin position="112"/>
        <end position="138"/>
    </location>
</feature>
<gene>
    <name evidence="4" type="ORF">ACHAWO_002856</name>
</gene>
<reference evidence="4 5" key="1">
    <citation type="submission" date="2024-10" db="EMBL/GenBank/DDBJ databases">
        <title>Updated reference genomes for cyclostephanoid diatoms.</title>
        <authorList>
            <person name="Roberts W.R."/>
            <person name="Alverson A.J."/>
        </authorList>
    </citation>
    <scope>NUCLEOTIDE SEQUENCE [LARGE SCALE GENOMIC DNA]</scope>
    <source>
        <strain evidence="4 5">AJA010-31</strain>
    </source>
</reference>
<sequence length="430" mass="47236">MMEKTTIDDSLTAAMSVSDRSFDELPRTHRHSFFKRSKCRSSSIINIEDLPAEERIKAAKFDIDGNGTLDKIELAMMHYDKDGDGQLGLDEVHRIVEEHLHDRHNISAMKKVIVGLTCFVFVLSLSNLGTSIASALLVKDTTADYETAEMKIAGTSDVMGTQTSAETFTALEMDADTRRARRAMVVESLKANPWGEHAHRRLGKGGDGCKGKKCDGNISFDTNYMSQDSAEKIKAKCDLGRVVNIRRSFPGGMVKNDNLCKTGASVVVKEKQVKRKKGNGKGKNRIGFDMVVTSDGKDTLFECDGKNCYMSGTNLLQTHGQPCNTVHGNDDCAAGLVCIKDVNDSSGKCLSNYDTATWYVAWDWNNSGKPQCVQDCNGNNPNCGGFAGNWDEMFSSHTLCCNTHLSYLTGVGRGDYSQCVPDYDFIKNGE</sequence>
<evidence type="ECO:0000259" key="3">
    <source>
        <dbReference type="PROSITE" id="PS50222"/>
    </source>
</evidence>
<dbReference type="PROSITE" id="PS50222">
    <property type="entry name" value="EF_HAND_2"/>
    <property type="match status" value="1"/>
</dbReference>
<evidence type="ECO:0000313" key="4">
    <source>
        <dbReference type="EMBL" id="KAL3799672.1"/>
    </source>
</evidence>
<dbReference type="PROSITE" id="PS00018">
    <property type="entry name" value="EF_HAND_1"/>
    <property type="match status" value="1"/>
</dbReference>
<accession>A0ABD3QHK2</accession>
<comment type="caution">
    <text evidence="4">The sequence shown here is derived from an EMBL/GenBank/DDBJ whole genome shotgun (WGS) entry which is preliminary data.</text>
</comment>
<keyword evidence="2" id="KW-0472">Membrane</keyword>
<dbReference type="InterPro" id="IPR018247">
    <property type="entry name" value="EF_Hand_1_Ca_BS"/>
</dbReference>
<keyword evidence="1" id="KW-0106">Calcium</keyword>
<evidence type="ECO:0000256" key="2">
    <source>
        <dbReference type="SAM" id="Phobius"/>
    </source>
</evidence>
<dbReference type="InterPro" id="IPR011992">
    <property type="entry name" value="EF-hand-dom_pair"/>
</dbReference>
<keyword evidence="2" id="KW-0812">Transmembrane</keyword>
<evidence type="ECO:0000256" key="1">
    <source>
        <dbReference type="ARBA" id="ARBA00022837"/>
    </source>
</evidence>
<evidence type="ECO:0000313" key="5">
    <source>
        <dbReference type="Proteomes" id="UP001530400"/>
    </source>
</evidence>
<keyword evidence="5" id="KW-1185">Reference proteome</keyword>
<dbReference type="InterPro" id="IPR002048">
    <property type="entry name" value="EF_hand_dom"/>
</dbReference>
<keyword evidence="2" id="KW-1133">Transmembrane helix</keyword>
<feature type="domain" description="EF-hand" evidence="3">
    <location>
        <begin position="67"/>
        <end position="102"/>
    </location>
</feature>
<dbReference type="SUPFAM" id="SSF47473">
    <property type="entry name" value="EF-hand"/>
    <property type="match status" value="1"/>
</dbReference>
<organism evidence="4 5">
    <name type="scientific">Cyclotella atomus</name>
    <dbReference type="NCBI Taxonomy" id="382360"/>
    <lineage>
        <taxon>Eukaryota</taxon>
        <taxon>Sar</taxon>
        <taxon>Stramenopiles</taxon>
        <taxon>Ochrophyta</taxon>
        <taxon>Bacillariophyta</taxon>
        <taxon>Coscinodiscophyceae</taxon>
        <taxon>Thalassiosirophycidae</taxon>
        <taxon>Stephanodiscales</taxon>
        <taxon>Stephanodiscaceae</taxon>
        <taxon>Cyclotella</taxon>
    </lineage>
</organism>